<dbReference type="KEGG" id="loa:LOAG_11126"/>
<gene>
    <name evidence="2" type="ORF">LOAG_11126</name>
</gene>
<evidence type="ECO:0000256" key="1">
    <source>
        <dbReference type="SAM" id="Phobius"/>
    </source>
</evidence>
<organism evidence="2">
    <name type="scientific">Loa loa</name>
    <name type="common">Eye worm</name>
    <name type="synonym">Filaria loa</name>
    <dbReference type="NCBI Taxonomy" id="7209"/>
    <lineage>
        <taxon>Eukaryota</taxon>
        <taxon>Metazoa</taxon>
        <taxon>Ecdysozoa</taxon>
        <taxon>Nematoda</taxon>
        <taxon>Chromadorea</taxon>
        <taxon>Rhabditida</taxon>
        <taxon>Spirurina</taxon>
        <taxon>Spiruromorpha</taxon>
        <taxon>Filarioidea</taxon>
        <taxon>Onchocercidae</taxon>
        <taxon>Loa</taxon>
    </lineage>
</organism>
<dbReference type="RefSeq" id="XP_003146697.1">
    <property type="nucleotide sequence ID" value="XM_003146649.1"/>
</dbReference>
<reference evidence="2" key="1">
    <citation type="submission" date="2012-04" db="EMBL/GenBank/DDBJ databases">
        <title>The Genome Sequence of Loa loa.</title>
        <authorList>
            <consortium name="The Broad Institute Genome Sequencing Platform"/>
            <consortium name="Broad Institute Genome Sequencing Center for Infectious Disease"/>
            <person name="Nutman T.B."/>
            <person name="Fink D.L."/>
            <person name="Russ C."/>
            <person name="Young S."/>
            <person name="Zeng Q."/>
            <person name="Gargeya S."/>
            <person name="Alvarado L."/>
            <person name="Berlin A."/>
            <person name="Chapman S.B."/>
            <person name="Chen Z."/>
            <person name="Freedman E."/>
            <person name="Gellesch M."/>
            <person name="Goldberg J."/>
            <person name="Griggs A."/>
            <person name="Gujja S."/>
            <person name="Heilman E.R."/>
            <person name="Heiman D."/>
            <person name="Howarth C."/>
            <person name="Mehta T."/>
            <person name="Neiman D."/>
            <person name="Pearson M."/>
            <person name="Roberts A."/>
            <person name="Saif S."/>
            <person name="Shea T."/>
            <person name="Shenoy N."/>
            <person name="Sisk P."/>
            <person name="Stolte C."/>
            <person name="Sykes S."/>
            <person name="White J."/>
            <person name="Yandava C."/>
            <person name="Haas B."/>
            <person name="Henn M.R."/>
            <person name="Nusbaum C."/>
            <person name="Birren B."/>
        </authorList>
    </citation>
    <scope>NUCLEOTIDE SEQUENCE [LARGE SCALE GENOMIC DNA]</scope>
</reference>
<feature type="transmembrane region" description="Helical" evidence="1">
    <location>
        <begin position="12"/>
        <end position="31"/>
    </location>
</feature>
<feature type="transmembrane region" description="Helical" evidence="1">
    <location>
        <begin position="37"/>
        <end position="56"/>
    </location>
</feature>
<keyword evidence="1" id="KW-0812">Transmembrane</keyword>
<evidence type="ECO:0000313" key="2">
    <source>
        <dbReference type="EMBL" id="EFO17371.1"/>
    </source>
</evidence>
<dbReference type="InParanoid" id="A0A1S0TNJ9"/>
<protein>
    <submittedName>
        <fullName evidence="2">Uncharacterized protein</fullName>
    </submittedName>
</protein>
<name>A0A1S0TNJ9_LOALO</name>
<dbReference type="CTD" id="9948578"/>
<keyword evidence="1" id="KW-0472">Membrane</keyword>
<proteinExistence type="predicted"/>
<dbReference type="AlphaFoldDB" id="A0A1S0TNJ9"/>
<accession>A0A1S0TNJ9</accession>
<keyword evidence="1" id="KW-1133">Transmembrane helix</keyword>
<dbReference type="EMBL" id="JH712204">
    <property type="protein sequence ID" value="EFO17371.1"/>
    <property type="molecule type" value="Genomic_DNA"/>
</dbReference>
<dbReference type="GeneID" id="9948578"/>
<sequence length="111" mass="13030">MYYRLDYRSEKEYFSLKFLFYLDYCLVFASLSLLNFSLAYIISLIAVPLIILFTAIDNCNRFSLSPLSMIYLKVGYVITKSNNEVSLKKESVKTSLLQLRKRMNRVIVTDQ</sequence>